<accession>A0A6B3LE76</accession>
<feature type="binding site" evidence="2">
    <location>
        <position position="61"/>
    </location>
    <ligand>
        <name>substrate</name>
    </ligand>
</feature>
<feature type="binding site" evidence="2">
    <location>
        <position position="160"/>
    </location>
    <ligand>
        <name>ATP</name>
        <dbReference type="ChEBI" id="CHEBI:30616"/>
    </ligand>
</feature>
<keyword evidence="2" id="KW-0479">Metal-binding</keyword>
<feature type="binding site" evidence="2">
    <location>
        <position position="37"/>
    </location>
    <ligand>
        <name>Mg(2+)</name>
        <dbReference type="ChEBI" id="CHEBI:18420"/>
        <label>4</label>
    </ligand>
</feature>
<keyword evidence="1 2" id="KW-0784">Thiamine biosynthesis</keyword>
<feature type="binding site" evidence="2">
    <location>
        <position position="82"/>
    </location>
    <ligand>
        <name>Mg(2+)</name>
        <dbReference type="ChEBI" id="CHEBI:18420"/>
        <label>3</label>
    </ligand>
</feature>
<feature type="binding site" evidence="2">
    <location>
        <position position="37"/>
    </location>
    <ligand>
        <name>Mg(2+)</name>
        <dbReference type="ChEBI" id="CHEBI:18420"/>
        <label>3</label>
    </ligand>
</feature>
<proteinExistence type="inferred from homology"/>
<dbReference type="InterPro" id="IPR036676">
    <property type="entry name" value="PurM-like_C_sf"/>
</dbReference>
<feature type="binding site" evidence="2">
    <location>
        <position position="209"/>
    </location>
    <ligand>
        <name>Mg(2+)</name>
        <dbReference type="ChEBI" id="CHEBI:18420"/>
        <label>5</label>
    </ligand>
</feature>
<evidence type="ECO:0000313" key="5">
    <source>
        <dbReference type="EMBL" id="QQL45350.1"/>
    </source>
</evidence>
<comment type="miscellaneous">
    <text evidence="2">Reaction mechanism of ThiL seems to utilize a direct, inline transfer of the gamma-phosphate of ATP to TMP rather than a phosphorylated enzyme intermediate.</text>
</comment>
<dbReference type="KEGG" id="soa:G3M56_001805"/>
<dbReference type="InterPro" id="IPR016188">
    <property type="entry name" value="PurM-like_N"/>
</dbReference>
<dbReference type="GO" id="GO:0000287">
    <property type="term" value="F:magnesium ion binding"/>
    <property type="evidence" value="ECO:0007669"/>
    <property type="project" value="UniProtKB-UniRule"/>
</dbReference>
<dbReference type="InterPro" id="IPR010918">
    <property type="entry name" value="PurM-like_C_dom"/>
</dbReference>
<feature type="binding site" evidence="2">
    <location>
        <position position="82"/>
    </location>
    <ligand>
        <name>Mg(2+)</name>
        <dbReference type="ChEBI" id="CHEBI:18420"/>
        <label>2</label>
    </ligand>
</feature>
<sequence length="304" mass="31842">MSDHPSPTVGELGEQYLLERFAAAPVGGDVIVGPGDDCAVCDTGSDRLTLLKTDCVVGGVHFTLDEDFRRVGHKALARAISDIGAMGGTPRHALVTLMLPPTTTLAQVDALYDGLRAVGERFGVQIVGGETTSAPPPHRDALMVNIALTGDVDRDHVTTRAGGEPGDALFVTGVLGGSIAGHHLDFIPRLAEGQWLAANGATAMMDLSDGLAKDLPRLARASGCDAHVDPTALPLRGDSTPTDALNDGEDFELLVAVPEDHVRALLINWRSAFPDTPLTRIGRLVELGSADATPLHGGFDHFSD</sequence>
<dbReference type="Pfam" id="PF02769">
    <property type="entry name" value="AIRS_C"/>
    <property type="match status" value="1"/>
</dbReference>
<comment type="caution">
    <text evidence="2">Lacks conserved residue(s) required for the propagation of feature annotation.</text>
</comment>
<feature type="binding site" evidence="2">
    <location>
        <position position="208"/>
    </location>
    <ligand>
        <name>ATP</name>
        <dbReference type="ChEBI" id="CHEBI:30616"/>
    </ligand>
</feature>
<feature type="binding site" evidence="2">
    <location>
        <position position="54"/>
    </location>
    <ligand>
        <name>Mg(2+)</name>
        <dbReference type="ChEBI" id="CHEBI:18420"/>
        <label>2</label>
    </ligand>
</feature>
<dbReference type="PIRSF" id="PIRSF005303">
    <property type="entry name" value="Thiam_monoph_kin"/>
    <property type="match status" value="1"/>
</dbReference>
<dbReference type="HAMAP" id="MF_02128">
    <property type="entry name" value="TMP_kinase"/>
    <property type="match status" value="1"/>
</dbReference>
<evidence type="ECO:0000256" key="1">
    <source>
        <dbReference type="ARBA" id="ARBA00022977"/>
    </source>
</evidence>
<dbReference type="SUPFAM" id="SSF55326">
    <property type="entry name" value="PurM N-terminal domain-like"/>
    <property type="match status" value="1"/>
</dbReference>
<reference evidence="5 6" key="1">
    <citation type="submission" date="2020-12" db="EMBL/GenBank/DDBJ databases">
        <title>Sulforoseuscoccus oceanibium gen. nov., sp. nov., a representative of the phylum Verrucomicrobia with special cytoplasmic membrane, and proposal of Sulforoseuscoccusaceae fam. nov.</title>
        <authorList>
            <person name="Xi F."/>
        </authorList>
    </citation>
    <scope>NUCLEOTIDE SEQUENCE [LARGE SCALE GENOMIC DNA]</scope>
    <source>
        <strain evidence="5 6">T37</strain>
    </source>
</reference>
<feature type="binding site" evidence="2">
    <location>
        <position position="82"/>
    </location>
    <ligand>
        <name>Mg(2+)</name>
        <dbReference type="ChEBI" id="CHEBI:18420"/>
        <label>4</label>
    </ligand>
</feature>
<dbReference type="Pfam" id="PF00586">
    <property type="entry name" value="AIRS"/>
    <property type="match status" value="1"/>
</dbReference>
<evidence type="ECO:0000259" key="3">
    <source>
        <dbReference type="Pfam" id="PF00586"/>
    </source>
</evidence>
<feature type="binding site" evidence="2">
    <location>
        <position position="206"/>
    </location>
    <ligand>
        <name>Mg(2+)</name>
        <dbReference type="ChEBI" id="CHEBI:18420"/>
        <label>3</label>
    </ligand>
</feature>
<comment type="pathway">
    <text evidence="2">Cofactor biosynthesis; thiamine diphosphate biosynthesis; thiamine diphosphate from thiamine phosphate: step 1/1.</text>
</comment>
<feature type="domain" description="PurM-like N-terminal" evidence="3">
    <location>
        <begin position="35"/>
        <end position="151"/>
    </location>
</feature>
<dbReference type="GO" id="GO:0009228">
    <property type="term" value="P:thiamine biosynthetic process"/>
    <property type="evidence" value="ECO:0007669"/>
    <property type="project" value="UniProtKB-KW"/>
</dbReference>
<dbReference type="PANTHER" id="PTHR30270:SF0">
    <property type="entry name" value="THIAMINE-MONOPHOSPHATE KINASE"/>
    <property type="match status" value="1"/>
</dbReference>
<dbReference type="InterPro" id="IPR006283">
    <property type="entry name" value="ThiL-like"/>
</dbReference>
<dbReference type="EMBL" id="CP066776">
    <property type="protein sequence ID" value="QQL45350.1"/>
    <property type="molecule type" value="Genomic_DNA"/>
</dbReference>
<dbReference type="Gene3D" id="3.30.1330.10">
    <property type="entry name" value="PurM-like, N-terminal domain"/>
    <property type="match status" value="1"/>
</dbReference>
<evidence type="ECO:0000256" key="2">
    <source>
        <dbReference type="HAMAP-Rule" id="MF_02128"/>
    </source>
</evidence>
<dbReference type="GO" id="GO:0009030">
    <property type="term" value="F:thiamine-phosphate kinase activity"/>
    <property type="evidence" value="ECO:0007669"/>
    <property type="project" value="UniProtKB-UniRule"/>
</dbReference>
<dbReference type="InterPro" id="IPR036921">
    <property type="entry name" value="PurM-like_N_sf"/>
</dbReference>
<dbReference type="UniPathway" id="UPA00060">
    <property type="reaction ID" value="UER00142"/>
</dbReference>
<comment type="similarity">
    <text evidence="2">Belongs to the thiamine-monophosphate kinase family.</text>
</comment>
<keyword evidence="2" id="KW-0460">Magnesium</keyword>
<feature type="binding site" evidence="2">
    <location>
        <position position="299"/>
    </location>
    <ligand>
        <name>substrate</name>
    </ligand>
</feature>
<dbReference type="RefSeq" id="WP_164365672.1">
    <property type="nucleotide sequence ID" value="NZ_CP066776.1"/>
</dbReference>
<feature type="domain" description="PurM-like C-terminal" evidence="4">
    <location>
        <begin position="196"/>
        <end position="286"/>
    </location>
</feature>
<dbReference type="Proteomes" id="UP000475117">
    <property type="component" value="Chromosome"/>
</dbReference>
<evidence type="ECO:0000313" key="6">
    <source>
        <dbReference type="Proteomes" id="UP000475117"/>
    </source>
</evidence>
<name>A0A6B3LE76_9BACT</name>
<dbReference type="GO" id="GO:0009229">
    <property type="term" value="P:thiamine diphosphate biosynthetic process"/>
    <property type="evidence" value="ECO:0007669"/>
    <property type="project" value="UniProtKB-UniRule"/>
</dbReference>
<keyword evidence="2 5" id="KW-0808">Transferase</keyword>
<dbReference type="PANTHER" id="PTHR30270">
    <property type="entry name" value="THIAMINE-MONOPHOSPHATE KINASE"/>
    <property type="match status" value="1"/>
</dbReference>
<comment type="catalytic activity">
    <reaction evidence="2">
        <text>thiamine phosphate + ATP = thiamine diphosphate + ADP</text>
        <dbReference type="Rhea" id="RHEA:15913"/>
        <dbReference type="ChEBI" id="CHEBI:30616"/>
        <dbReference type="ChEBI" id="CHEBI:37575"/>
        <dbReference type="ChEBI" id="CHEBI:58937"/>
        <dbReference type="ChEBI" id="CHEBI:456216"/>
        <dbReference type="EC" id="2.7.4.16"/>
    </reaction>
</comment>
<dbReference type="SUPFAM" id="SSF56042">
    <property type="entry name" value="PurM C-terminal domain-like"/>
    <property type="match status" value="1"/>
</dbReference>
<dbReference type="Gene3D" id="3.90.650.10">
    <property type="entry name" value="PurM-like C-terminal domain"/>
    <property type="match status" value="1"/>
</dbReference>
<dbReference type="NCBIfam" id="TIGR01379">
    <property type="entry name" value="thiL"/>
    <property type="match status" value="1"/>
</dbReference>
<feature type="binding site" evidence="2">
    <location>
        <position position="53"/>
    </location>
    <ligand>
        <name>Mg(2+)</name>
        <dbReference type="ChEBI" id="CHEBI:18420"/>
        <label>1</label>
    </ligand>
</feature>
<feature type="binding site" evidence="2">
    <location>
        <position position="54"/>
    </location>
    <ligand>
        <name>Mg(2+)</name>
        <dbReference type="ChEBI" id="CHEBI:18420"/>
        <label>1</label>
    </ligand>
</feature>
<keyword evidence="2" id="KW-0067">ATP-binding</keyword>
<organism evidence="5 6">
    <name type="scientific">Sulfuriroseicoccus oceanibius</name>
    <dbReference type="NCBI Taxonomy" id="2707525"/>
    <lineage>
        <taxon>Bacteria</taxon>
        <taxon>Pseudomonadati</taxon>
        <taxon>Verrucomicrobiota</taxon>
        <taxon>Verrucomicrobiia</taxon>
        <taxon>Verrucomicrobiales</taxon>
        <taxon>Verrucomicrobiaceae</taxon>
        <taxon>Sulfuriroseicoccus</taxon>
    </lineage>
</organism>
<keyword evidence="6" id="KW-1185">Reference proteome</keyword>
<dbReference type="EC" id="2.7.4.16" evidence="2"/>
<keyword evidence="2 5" id="KW-0418">Kinase</keyword>
<gene>
    <name evidence="2 5" type="primary">thiL</name>
    <name evidence="5" type="ORF">G3M56_001805</name>
</gene>
<feature type="binding site" evidence="2">
    <location>
        <position position="249"/>
    </location>
    <ligand>
        <name>substrate</name>
    </ligand>
</feature>
<keyword evidence="2" id="KW-0547">Nucleotide-binding</keyword>
<dbReference type="GO" id="GO:0005524">
    <property type="term" value="F:ATP binding"/>
    <property type="evidence" value="ECO:0007669"/>
    <property type="project" value="UniProtKB-UniRule"/>
</dbReference>
<feature type="binding site" evidence="2">
    <location>
        <position position="112"/>
    </location>
    <ligand>
        <name>ATP</name>
        <dbReference type="ChEBI" id="CHEBI:30616"/>
    </ligand>
</feature>
<dbReference type="CDD" id="cd02194">
    <property type="entry name" value="ThiL"/>
    <property type="match status" value="1"/>
</dbReference>
<protein>
    <recommendedName>
        <fullName evidence="2">Thiamine-monophosphate kinase</fullName>
        <shortName evidence="2">TMP kinase</shortName>
        <shortName evidence="2">Thiamine-phosphate kinase</shortName>
        <ecNumber evidence="2">2.7.4.16</ecNumber>
    </recommendedName>
</protein>
<comment type="function">
    <text evidence="2">Catalyzes the ATP-dependent phosphorylation of thiamine-monophosphate (TMP) to form thiamine-pyrophosphate (TPP), the active form of vitamin B1.</text>
</comment>
<dbReference type="AlphaFoldDB" id="A0A6B3LE76"/>
<evidence type="ECO:0000259" key="4">
    <source>
        <dbReference type="Pfam" id="PF02769"/>
    </source>
</evidence>